<organism evidence="1 2">
    <name type="scientific">Pleodorina starrii</name>
    <dbReference type="NCBI Taxonomy" id="330485"/>
    <lineage>
        <taxon>Eukaryota</taxon>
        <taxon>Viridiplantae</taxon>
        <taxon>Chlorophyta</taxon>
        <taxon>core chlorophytes</taxon>
        <taxon>Chlorophyceae</taxon>
        <taxon>CS clade</taxon>
        <taxon>Chlamydomonadales</taxon>
        <taxon>Volvocaceae</taxon>
        <taxon>Pleodorina</taxon>
    </lineage>
</organism>
<reference evidence="1 2" key="1">
    <citation type="journal article" date="2023" name="Commun. Biol.">
        <title>Reorganization of the ancestral sex-determining regions during the evolution of trioecy in Pleodorina starrii.</title>
        <authorList>
            <person name="Takahashi K."/>
            <person name="Suzuki S."/>
            <person name="Kawai-Toyooka H."/>
            <person name="Yamamoto K."/>
            <person name="Hamaji T."/>
            <person name="Ootsuki R."/>
            <person name="Yamaguchi H."/>
            <person name="Kawachi M."/>
            <person name="Higashiyama T."/>
            <person name="Nozaki H."/>
        </authorList>
    </citation>
    <scope>NUCLEOTIDE SEQUENCE [LARGE SCALE GENOMIC DNA]</scope>
    <source>
        <strain evidence="1 2">NIES-4479</strain>
    </source>
</reference>
<dbReference type="Proteomes" id="UP001165080">
    <property type="component" value="Unassembled WGS sequence"/>
</dbReference>
<dbReference type="OrthoDB" id="537881at2759"/>
<gene>
    <name evidence="1" type="primary">PLEST004479</name>
    <name evidence="1" type="ORF">PLESTB_001429400</name>
</gene>
<name>A0A9W6BVH7_9CHLO</name>
<comment type="caution">
    <text evidence="1">The sequence shown here is derived from an EMBL/GenBank/DDBJ whole genome shotgun (WGS) entry which is preliminary data.</text>
</comment>
<evidence type="ECO:0000313" key="1">
    <source>
        <dbReference type="EMBL" id="GLC58982.1"/>
    </source>
</evidence>
<protein>
    <submittedName>
        <fullName evidence="1">Uncharacterized protein</fullName>
    </submittedName>
</protein>
<dbReference type="EMBL" id="BRXU01000025">
    <property type="protein sequence ID" value="GLC58982.1"/>
    <property type="molecule type" value="Genomic_DNA"/>
</dbReference>
<keyword evidence="2" id="KW-1185">Reference proteome</keyword>
<dbReference type="AlphaFoldDB" id="A0A9W6BVH7"/>
<sequence>MEALEYNVLRQKAYNAPAALLQPSMEEMQQWVTDLSDRRRSLQLESSELGGASFRELEQRYHLQDVWGHNTTPAMQVSVLSGGSVSLAIAAPASALRDLQPILGKDD</sequence>
<proteinExistence type="predicted"/>
<evidence type="ECO:0000313" key="2">
    <source>
        <dbReference type="Proteomes" id="UP001165080"/>
    </source>
</evidence>
<accession>A0A9W6BVH7</accession>